<dbReference type="Gene3D" id="3.60.15.10">
    <property type="entry name" value="Ribonuclease Z/Hydroxyacylglutathione hydrolase-like"/>
    <property type="match status" value="1"/>
</dbReference>
<gene>
    <name evidence="2" type="ORF">CLV79_12031</name>
    <name evidence="3" type="ORF">LOS8367_03586</name>
</gene>
<protein>
    <submittedName>
        <fullName evidence="2">Hydroxyacylglutathione hydrolase</fullName>
    </submittedName>
    <submittedName>
        <fullName evidence="3">Metallo-beta-lactamase L1</fullName>
        <ecNumber evidence="3">3.5.2.6</ecNumber>
    </submittedName>
</protein>
<dbReference type="Pfam" id="PF00753">
    <property type="entry name" value="Lactamase_B"/>
    <property type="match status" value="1"/>
</dbReference>
<dbReference type="OrthoDB" id="9788263at2"/>
<dbReference type="InterPro" id="IPR041516">
    <property type="entry name" value="LACTB2_WH"/>
</dbReference>
<dbReference type="Gene3D" id="1.10.10.10">
    <property type="entry name" value="Winged helix-like DNA-binding domain superfamily/Winged helix DNA-binding domain"/>
    <property type="match status" value="1"/>
</dbReference>
<keyword evidence="5" id="KW-1185">Reference proteome</keyword>
<dbReference type="AlphaFoldDB" id="A0A1X7A5P2"/>
<evidence type="ECO:0000313" key="5">
    <source>
        <dbReference type="Proteomes" id="UP000240624"/>
    </source>
</evidence>
<dbReference type="RefSeq" id="WP_085897878.1">
    <property type="nucleotide sequence ID" value="NZ_FWFY01000019.1"/>
</dbReference>
<dbReference type="Proteomes" id="UP000240624">
    <property type="component" value="Unassembled WGS sequence"/>
</dbReference>
<sequence>MSDDARARLEPGLVRLRAANPSPMTGPGTNSYVLGRDRLLVIDPGPVEDAHLAALLAEVDGRPVEAILVTHAHRDHSALAPALAEATGAPICGFGTADAGRSPLMRRLADAGLGGGEGLDAAFRPDRILREGERIGSGGTPVTALHMPGHMAGHLCFAWRGGVFSGDLVMGWAGTLISPPDGDLAAFRRSCARLRALQPRRLYPGHGAPVDRPAPRIDWLLSHRAEREAQIVRVLSEGPADASEITRRLYTDIPAELQGAARRNVLAHLLDLMSRNRALAETPGLAEARFKLT</sequence>
<evidence type="ECO:0000313" key="3">
    <source>
        <dbReference type="EMBL" id="SLN70893.1"/>
    </source>
</evidence>
<dbReference type="Proteomes" id="UP000193495">
    <property type="component" value="Unassembled WGS sequence"/>
</dbReference>
<reference evidence="2 5" key="2">
    <citation type="submission" date="2018-03" db="EMBL/GenBank/DDBJ databases">
        <title>Genomic Encyclopedia of Archaeal and Bacterial Type Strains, Phase II (KMG-II): from individual species to whole genera.</title>
        <authorList>
            <person name="Goeker M."/>
        </authorList>
    </citation>
    <scope>NUCLEOTIDE SEQUENCE [LARGE SCALE GENOMIC DNA]</scope>
    <source>
        <strain evidence="2 5">DSM 29956</strain>
    </source>
</reference>
<accession>A0A1X7A5P2</accession>
<evidence type="ECO:0000313" key="2">
    <source>
        <dbReference type="EMBL" id="PSK80688.1"/>
    </source>
</evidence>
<organism evidence="3 4">
    <name type="scientific">Limimaricola soesokkakensis</name>
    <dbReference type="NCBI Taxonomy" id="1343159"/>
    <lineage>
        <taxon>Bacteria</taxon>
        <taxon>Pseudomonadati</taxon>
        <taxon>Pseudomonadota</taxon>
        <taxon>Alphaproteobacteria</taxon>
        <taxon>Rhodobacterales</taxon>
        <taxon>Paracoccaceae</taxon>
        <taxon>Limimaricola</taxon>
    </lineage>
</organism>
<dbReference type="InterPro" id="IPR050662">
    <property type="entry name" value="Sec-metab_biosynth-thioest"/>
</dbReference>
<dbReference type="InterPro" id="IPR036866">
    <property type="entry name" value="RibonucZ/Hydroxyglut_hydro"/>
</dbReference>
<name>A0A1X7A5P2_9RHOB</name>
<dbReference type="EC" id="3.5.2.6" evidence="3"/>
<dbReference type="PANTHER" id="PTHR23131:SF0">
    <property type="entry name" value="ENDORIBONUCLEASE LACTB2"/>
    <property type="match status" value="1"/>
</dbReference>
<feature type="domain" description="Metallo-beta-lactamase" evidence="1">
    <location>
        <begin position="28"/>
        <end position="206"/>
    </location>
</feature>
<dbReference type="PANTHER" id="PTHR23131">
    <property type="entry name" value="ENDORIBONUCLEASE LACTB2"/>
    <property type="match status" value="1"/>
</dbReference>
<evidence type="ECO:0000313" key="4">
    <source>
        <dbReference type="Proteomes" id="UP000193495"/>
    </source>
</evidence>
<reference evidence="3 4" key="1">
    <citation type="submission" date="2017-03" db="EMBL/GenBank/DDBJ databases">
        <authorList>
            <person name="Afonso C.L."/>
            <person name="Miller P.J."/>
            <person name="Scott M.A."/>
            <person name="Spackman E."/>
            <person name="Goraichik I."/>
            <person name="Dimitrov K.M."/>
            <person name="Suarez D.L."/>
            <person name="Swayne D.E."/>
        </authorList>
    </citation>
    <scope>NUCLEOTIDE SEQUENCE [LARGE SCALE GENOMIC DNA]</scope>
    <source>
        <strain evidence="3 4">CECT 8367</strain>
    </source>
</reference>
<evidence type="ECO:0000259" key="1">
    <source>
        <dbReference type="SMART" id="SM00849"/>
    </source>
</evidence>
<dbReference type="Pfam" id="PF17778">
    <property type="entry name" value="WHD_BLACT"/>
    <property type="match status" value="1"/>
</dbReference>
<proteinExistence type="predicted"/>
<keyword evidence="3" id="KW-0378">Hydrolase</keyword>
<dbReference type="InterPro" id="IPR001279">
    <property type="entry name" value="Metallo-B-lactamas"/>
</dbReference>
<dbReference type="SUPFAM" id="SSF56281">
    <property type="entry name" value="Metallo-hydrolase/oxidoreductase"/>
    <property type="match status" value="1"/>
</dbReference>
<dbReference type="EMBL" id="PYGB01000020">
    <property type="protein sequence ID" value="PSK80688.1"/>
    <property type="molecule type" value="Genomic_DNA"/>
</dbReference>
<dbReference type="GO" id="GO:0008800">
    <property type="term" value="F:beta-lactamase activity"/>
    <property type="evidence" value="ECO:0007669"/>
    <property type="project" value="UniProtKB-EC"/>
</dbReference>
<dbReference type="EMBL" id="FWFY01000019">
    <property type="protein sequence ID" value="SLN70893.1"/>
    <property type="molecule type" value="Genomic_DNA"/>
</dbReference>
<dbReference type="SMART" id="SM00849">
    <property type="entry name" value="Lactamase_B"/>
    <property type="match status" value="1"/>
</dbReference>
<dbReference type="InterPro" id="IPR036388">
    <property type="entry name" value="WH-like_DNA-bd_sf"/>
</dbReference>
<dbReference type="CDD" id="cd16278">
    <property type="entry name" value="metallo-hydrolase-like_MBL-fold"/>
    <property type="match status" value="1"/>
</dbReference>